<organism evidence="2 3">
    <name type="scientific">Tetragenococcus halophilus (strain DSM 20338 / JCM 20259 / NCIMB 9735 / NBRC 12172)</name>
    <name type="common">Pediococcus halophilus</name>
    <dbReference type="NCBI Taxonomy" id="945021"/>
    <lineage>
        <taxon>Bacteria</taxon>
        <taxon>Bacillati</taxon>
        <taxon>Bacillota</taxon>
        <taxon>Bacilli</taxon>
        <taxon>Lactobacillales</taxon>
        <taxon>Enterococcaceae</taxon>
        <taxon>Tetragenococcus</taxon>
    </lineage>
</organism>
<evidence type="ECO:0000313" key="2">
    <source>
        <dbReference type="EMBL" id="BAK93512.1"/>
    </source>
</evidence>
<proteinExistence type="predicted"/>
<reference evidence="2 3" key="1">
    <citation type="submission" date="2011-01" db="EMBL/GenBank/DDBJ databases">
        <title>Whole genome sequence of Tetragenococcus halophilus NBRC 12172.</title>
        <authorList>
            <person name="Nakazawa H."/>
            <person name="Omata S."/>
            <person name="Koga C."/>
            <person name="Watanabe Y."/>
            <person name="Katano Y."/>
            <person name="Ito N."/>
            <person name="Tsukatani N."/>
            <person name="Ankai A."/>
            <person name="Oguchi A."/>
            <person name="Fukui S."/>
            <person name="Yashiro I."/>
            <person name="Kamata S."/>
            <person name="Hashimoto Y."/>
            <person name="Yamazaki J."/>
            <person name="Taguchi H."/>
            <person name="Tanaka A."/>
            <person name="Koyama T."/>
            <person name="Ichige A."/>
            <person name="Hanya Y."/>
            <person name="Tanikawa S."/>
            <person name="Yamazaki S."/>
            <person name="Fujita N."/>
        </authorList>
    </citation>
    <scope>NUCLEOTIDE SEQUENCE [LARGE SCALE GENOMIC DNA]</scope>
    <source>
        <strain evidence="3">DSM 20338 / JCM 20259 / NCIMB 9735 / NBRC 12172</strain>
    </source>
</reference>
<feature type="domain" description="Transposase DDE" evidence="1">
    <location>
        <begin position="124"/>
        <end position="212"/>
    </location>
</feature>
<dbReference type="RefSeq" id="WP_014123582.1">
    <property type="nucleotide sequence ID" value="NC_016052.1"/>
</dbReference>
<dbReference type="EMBL" id="AP012046">
    <property type="protein sequence ID" value="BAK93512.1"/>
    <property type="molecule type" value="Genomic_DNA"/>
</dbReference>
<protein>
    <submittedName>
        <fullName evidence="2">Transposase</fullName>
    </submittedName>
</protein>
<evidence type="ECO:0000313" key="3">
    <source>
        <dbReference type="Proteomes" id="UP000002663"/>
    </source>
</evidence>
<dbReference type="InterPro" id="IPR025668">
    <property type="entry name" value="Tnp_DDE_dom"/>
</dbReference>
<gene>
    <name evidence="2" type="ordered locus">TEH_01850</name>
</gene>
<evidence type="ECO:0000259" key="1">
    <source>
        <dbReference type="Pfam" id="PF13586"/>
    </source>
</evidence>
<name>A0AAN1VPZ0_TETHN</name>
<sequence>MLGFVKRDIQVIQKFLDRGAQLTEQQAIWWAAIQNIYEQQRYMYDNHTHSVQDRIVSFHQPWLRPIVRGKAKASVEFGAKFDMSLDQGIARLEYSSFDAYNESDILISTIRRYYDRHGNYPERVLVDKIYRNRKNLNYCKQRGIRLSGGCTGAPEKNKIRDKTIDEQDNADRIAVERGFSQLKSCFGADLITTKRKDTTLSNIALSVLTLNLSQLTTDALHQMLSNVFKSRQIKNWTLYFSFFTKFTIIQ</sequence>
<dbReference type="Pfam" id="PF13586">
    <property type="entry name" value="DDE_Tnp_1_2"/>
    <property type="match status" value="1"/>
</dbReference>
<dbReference type="KEGG" id="thl:TEH_01850"/>
<accession>A0AAN1VPZ0</accession>
<dbReference type="AlphaFoldDB" id="A0AAN1VPZ0"/>
<dbReference type="Proteomes" id="UP000002663">
    <property type="component" value="Chromosome"/>
</dbReference>